<feature type="region of interest" description="Disordered" evidence="2">
    <location>
        <begin position="426"/>
        <end position="460"/>
    </location>
</feature>
<sequence length="460" mass="51063">MTSPCSSTVNTVNNAVFSSIMDDVEIALNRSNSSDTLPRSEDLDGLLRESWSPVQPTTSSVVSSEGSTVEDFIDCNQFQKQIPVIDEGEVPEKLFFVQHDEPAGPLDDHEIYLSQETDMDDDDQVSISEAEVTLKNTDWSKNGSENSDMNQANLEDIFQEAFGSFLERNPALVPRANPEKRNELRHKMNKVEADKARVEAELNAQLQKVKASERDMERALQAELSEAKQAGPKRKIYLQKLLEWTNQSVSGRDLEETLQWDLFVASIDQAHTSSSIDNNPANERDDENITDTDENNPVGHSQREHLYGNGSVRGDPRDPRTVRPSLRAELLGGSPTCTHATCSQPTIQHHNGPCVRHNNGLCVASTLEQDLKRFKIDSALLASEVKILKKKLEHSQYQEASLEAVEQVLQHLGKGAADLISARKQEMVSPQNNEQPHGGRDGADMIDSSVTTTTPLLIQS</sequence>
<dbReference type="EMBL" id="HBHQ01021380">
    <property type="protein sequence ID" value="CAD9822595.1"/>
    <property type="molecule type" value="Transcribed_RNA"/>
</dbReference>
<evidence type="ECO:0000313" key="3">
    <source>
        <dbReference type="EMBL" id="CAD9822595.1"/>
    </source>
</evidence>
<feature type="compositionally biased region" description="Polar residues" evidence="2">
    <location>
        <begin position="272"/>
        <end position="281"/>
    </location>
</feature>
<feature type="compositionally biased region" description="Polar residues" evidence="2">
    <location>
        <begin position="448"/>
        <end position="460"/>
    </location>
</feature>
<gene>
    <name evidence="3" type="ORF">ASEP1449_LOCUS14429</name>
</gene>
<accession>A0A7S2XR71</accession>
<evidence type="ECO:0000256" key="2">
    <source>
        <dbReference type="SAM" id="MobiDB-lite"/>
    </source>
</evidence>
<proteinExistence type="predicted"/>
<keyword evidence="1" id="KW-0175">Coiled coil</keyword>
<feature type="compositionally biased region" description="Acidic residues" evidence="2">
    <location>
        <begin position="284"/>
        <end position="294"/>
    </location>
</feature>
<organism evidence="3">
    <name type="scientific">Attheya septentrionalis</name>
    <dbReference type="NCBI Taxonomy" id="420275"/>
    <lineage>
        <taxon>Eukaryota</taxon>
        <taxon>Sar</taxon>
        <taxon>Stramenopiles</taxon>
        <taxon>Ochrophyta</taxon>
        <taxon>Bacillariophyta</taxon>
        <taxon>Coscinodiscophyceae</taxon>
        <taxon>Chaetocerotophycidae</taxon>
        <taxon>Chaetocerotales</taxon>
        <taxon>Attheyaceae</taxon>
        <taxon>Attheya</taxon>
    </lineage>
</organism>
<protein>
    <submittedName>
        <fullName evidence="3">Uncharacterized protein</fullName>
    </submittedName>
</protein>
<dbReference type="AlphaFoldDB" id="A0A7S2XR71"/>
<feature type="region of interest" description="Disordered" evidence="2">
    <location>
        <begin position="272"/>
        <end position="322"/>
    </location>
</feature>
<reference evidence="3" key="1">
    <citation type="submission" date="2021-01" db="EMBL/GenBank/DDBJ databases">
        <authorList>
            <person name="Corre E."/>
            <person name="Pelletier E."/>
            <person name="Niang G."/>
            <person name="Scheremetjew M."/>
            <person name="Finn R."/>
            <person name="Kale V."/>
            <person name="Holt S."/>
            <person name="Cochrane G."/>
            <person name="Meng A."/>
            <person name="Brown T."/>
            <person name="Cohen L."/>
        </authorList>
    </citation>
    <scope>NUCLEOTIDE SEQUENCE</scope>
    <source>
        <strain evidence="3">CCMP2084</strain>
    </source>
</reference>
<evidence type="ECO:0000256" key="1">
    <source>
        <dbReference type="SAM" id="Coils"/>
    </source>
</evidence>
<feature type="coiled-coil region" evidence="1">
    <location>
        <begin position="181"/>
        <end position="222"/>
    </location>
</feature>
<name>A0A7S2XR71_9STRA</name>